<evidence type="ECO:0000313" key="2">
    <source>
        <dbReference type="Proteomes" id="UP000012081"/>
    </source>
</evidence>
<dbReference type="AlphaFoldDB" id="M8EEW0"/>
<sequence length="283" mass="32635">MPTPHSFSVTAKHVPLRTSPYSVFPLKRFQHPDSFASVQLNQLYHSLSKPLMERPDDVLNSRLYYWASPTQADASAWSQVQDIISFSYNYRYLSDPTQYVPIGYEVDDKSQVFTVQQDLGNDSVVLATARAVVGSELDCYDLFEGVERREKAVEFVRFSFHPILDMFPKDPNATMFKILQLHKRYIFRMLLSTMVDFAQRAEWGTMFIILPPHVKKYMAESGFGLIPVPFALPSEAKEYDEMRNTFSKYWKPGAPVEEQPALYTVSPQVEPFKKELNGYTIIL</sequence>
<organism evidence="1 2">
    <name type="scientific">Brevibacillus borstelensis AK1</name>
    <dbReference type="NCBI Taxonomy" id="1300222"/>
    <lineage>
        <taxon>Bacteria</taxon>
        <taxon>Bacillati</taxon>
        <taxon>Bacillota</taxon>
        <taxon>Bacilli</taxon>
        <taxon>Bacillales</taxon>
        <taxon>Paenibacillaceae</taxon>
        <taxon>Brevibacillus</taxon>
    </lineage>
</organism>
<dbReference type="PATRIC" id="fig|1300222.3.peg.73"/>
<keyword evidence="2" id="KW-1185">Reference proteome</keyword>
<dbReference type="GeneID" id="89499567"/>
<comment type="caution">
    <text evidence="1">The sequence shown here is derived from an EMBL/GenBank/DDBJ whole genome shotgun (WGS) entry which is preliminary data.</text>
</comment>
<dbReference type="Proteomes" id="UP000012081">
    <property type="component" value="Unassembled WGS sequence"/>
</dbReference>
<evidence type="ECO:0000313" key="1">
    <source>
        <dbReference type="EMBL" id="EMT54010.1"/>
    </source>
</evidence>
<reference evidence="1 2" key="1">
    <citation type="submission" date="2013-03" db="EMBL/GenBank/DDBJ databases">
        <title>Assembly of a new bacterial strain Brevibacillus borstelensis AK1.</title>
        <authorList>
            <person name="Rajan I."/>
            <person name="PoliReddy D."/>
            <person name="Sugumar T."/>
            <person name="Rathinam K."/>
            <person name="Alqarawi S."/>
            <person name="Khalil A.B."/>
            <person name="Sivakumar N."/>
        </authorList>
    </citation>
    <scope>NUCLEOTIDE SEQUENCE [LARGE SCALE GENOMIC DNA]</scope>
    <source>
        <strain evidence="1 2">AK1</strain>
    </source>
</reference>
<dbReference type="RefSeq" id="WP_003385673.1">
    <property type="nucleotide sequence ID" value="NZ_APBN01000001.1"/>
</dbReference>
<accession>M8EEW0</accession>
<protein>
    <submittedName>
        <fullName evidence="1">Uncharacterized protein</fullName>
    </submittedName>
</protein>
<proteinExistence type="predicted"/>
<name>M8EEW0_9BACL</name>
<dbReference type="OrthoDB" id="2476423at2"/>
<dbReference type="EMBL" id="APBN01000001">
    <property type="protein sequence ID" value="EMT54010.1"/>
    <property type="molecule type" value="Genomic_DNA"/>
</dbReference>
<dbReference type="STRING" id="1300222.I532_00350"/>
<gene>
    <name evidence="1" type="ORF">I532_00350</name>
</gene>